<reference evidence="1" key="2">
    <citation type="submission" date="2020-11" db="EMBL/GenBank/DDBJ databases">
        <authorList>
            <person name="McCartney M.A."/>
            <person name="Auch B."/>
            <person name="Kono T."/>
            <person name="Mallez S."/>
            <person name="Becker A."/>
            <person name="Gohl D.M."/>
            <person name="Silverstein K.A.T."/>
            <person name="Koren S."/>
            <person name="Bechman K.B."/>
            <person name="Herman A."/>
            <person name="Abrahante J.E."/>
            <person name="Garbe J."/>
        </authorList>
    </citation>
    <scope>NUCLEOTIDE SEQUENCE</scope>
    <source>
        <strain evidence="1">Duluth1</strain>
        <tissue evidence="1">Whole animal</tissue>
    </source>
</reference>
<accession>A0A9D4EM70</accession>
<reference evidence="1" key="1">
    <citation type="journal article" date="2019" name="bioRxiv">
        <title>The Genome of the Zebra Mussel, Dreissena polymorpha: A Resource for Invasive Species Research.</title>
        <authorList>
            <person name="McCartney M.A."/>
            <person name="Auch B."/>
            <person name="Kono T."/>
            <person name="Mallez S."/>
            <person name="Zhang Y."/>
            <person name="Obille A."/>
            <person name="Becker A."/>
            <person name="Abrahante J.E."/>
            <person name="Garbe J."/>
            <person name="Badalamenti J.P."/>
            <person name="Herman A."/>
            <person name="Mangelson H."/>
            <person name="Liachko I."/>
            <person name="Sullivan S."/>
            <person name="Sone E.D."/>
            <person name="Koren S."/>
            <person name="Silverstein K.A.T."/>
            <person name="Beckman K.B."/>
            <person name="Gohl D.M."/>
        </authorList>
    </citation>
    <scope>NUCLEOTIDE SEQUENCE</scope>
    <source>
        <strain evidence="1">Duluth1</strain>
        <tissue evidence="1">Whole animal</tissue>
    </source>
</reference>
<dbReference type="Proteomes" id="UP000828390">
    <property type="component" value="Unassembled WGS sequence"/>
</dbReference>
<protein>
    <submittedName>
        <fullName evidence="1">Uncharacterized protein</fullName>
    </submittedName>
</protein>
<gene>
    <name evidence="1" type="ORF">DPMN_158871</name>
</gene>
<dbReference type="AlphaFoldDB" id="A0A9D4EM70"/>
<comment type="caution">
    <text evidence="1">The sequence shown here is derived from an EMBL/GenBank/DDBJ whole genome shotgun (WGS) entry which is preliminary data.</text>
</comment>
<keyword evidence="2" id="KW-1185">Reference proteome</keyword>
<evidence type="ECO:0000313" key="1">
    <source>
        <dbReference type="EMBL" id="KAH3781046.1"/>
    </source>
</evidence>
<dbReference type="EMBL" id="JAIWYP010000008">
    <property type="protein sequence ID" value="KAH3781046.1"/>
    <property type="molecule type" value="Genomic_DNA"/>
</dbReference>
<proteinExistence type="predicted"/>
<sequence>MVPPDVSILSESLQMPPCLTHLLSICNHVMEPGVSRPPFLAFPLGVHVCDYLVVLDAALQKVWPFHRQDLNRSTGCCFVLPQNSSLEILSGQRILRTFLWHVLMKNCIFFMVVTVIHQVSAP</sequence>
<name>A0A9D4EM70_DREPO</name>
<evidence type="ECO:0000313" key="2">
    <source>
        <dbReference type="Proteomes" id="UP000828390"/>
    </source>
</evidence>
<organism evidence="1 2">
    <name type="scientific">Dreissena polymorpha</name>
    <name type="common">Zebra mussel</name>
    <name type="synonym">Mytilus polymorpha</name>
    <dbReference type="NCBI Taxonomy" id="45954"/>
    <lineage>
        <taxon>Eukaryota</taxon>
        <taxon>Metazoa</taxon>
        <taxon>Spiralia</taxon>
        <taxon>Lophotrochozoa</taxon>
        <taxon>Mollusca</taxon>
        <taxon>Bivalvia</taxon>
        <taxon>Autobranchia</taxon>
        <taxon>Heteroconchia</taxon>
        <taxon>Euheterodonta</taxon>
        <taxon>Imparidentia</taxon>
        <taxon>Neoheterodontei</taxon>
        <taxon>Myida</taxon>
        <taxon>Dreissenoidea</taxon>
        <taxon>Dreissenidae</taxon>
        <taxon>Dreissena</taxon>
    </lineage>
</organism>